<dbReference type="Proteomes" id="UP000004594">
    <property type="component" value="Unassembled WGS sequence"/>
</dbReference>
<gene>
    <name evidence="1" type="ORF">HMPREF9220_0754</name>
</gene>
<dbReference type="AlphaFoldDB" id="E4LAC4"/>
<comment type="caution">
    <text evidence="1">The sequence shown here is derived from an EMBL/GenBank/DDBJ whole genome shotgun (WGS) entry which is preliminary data.</text>
</comment>
<evidence type="ECO:0000313" key="1">
    <source>
        <dbReference type="EMBL" id="EFR42296.1"/>
    </source>
</evidence>
<proteinExistence type="predicted"/>
<protein>
    <submittedName>
        <fullName evidence="1">Uncharacterized protein</fullName>
    </submittedName>
</protein>
<name>E4LAC4_9FIRM</name>
<dbReference type="EMBL" id="AENT01000028">
    <property type="protein sequence ID" value="EFR42296.1"/>
    <property type="molecule type" value="Genomic_DNA"/>
</dbReference>
<accession>E4LAC4</accession>
<dbReference type="RefSeq" id="WP_007555161.1">
    <property type="nucleotide sequence ID" value="NZ_AENT01000028.1"/>
</dbReference>
<organism evidence="1 2">
    <name type="scientific">Dialister micraerophilus UPII 345-E</name>
    <dbReference type="NCBI Taxonomy" id="910314"/>
    <lineage>
        <taxon>Bacteria</taxon>
        <taxon>Bacillati</taxon>
        <taxon>Bacillota</taxon>
        <taxon>Negativicutes</taxon>
        <taxon>Veillonellales</taxon>
        <taxon>Veillonellaceae</taxon>
        <taxon>Dialister</taxon>
    </lineage>
</organism>
<reference evidence="1 2" key="1">
    <citation type="submission" date="2010-11" db="EMBL/GenBank/DDBJ databases">
        <authorList>
            <person name="Durkin A.S."/>
            <person name="Madupu R."/>
            <person name="Torralba M."/>
            <person name="Gillis M."/>
            <person name="Methe B."/>
            <person name="Sutton G."/>
            <person name="Nelson K.E."/>
        </authorList>
    </citation>
    <scope>NUCLEOTIDE SEQUENCE [LARGE SCALE GENOMIC DNA]</scope>
    <source>
        <strain evidence="1 2">UPII 345-E</strain>
    </source>
</reference>
<sequence>MSNKLDFIDVFKDKKVKNDIITVRVDTELKESFTALCKKNNIPVATALYNFMYESIKRYKK</sequence>
<evidence type="ECO:0000313" key="2">
    <source>
        <dbReference type="Proteomes" id="UP000004594"/>
    </source>
</evidence>